<reference evidence="5 6" key="1">
    <citation type="journal article" date="2018" name="Mol. Biol. Evol.">
        <title>Broad Genomic Sampling Reveals a Smut Pathogenic Ancestry of the Fungal Clade Ustilaginomycotina.</title>
        <authorList>
            <person name="Kijpornyongpan T."/>
            <person name="Mondo S.J."/>
            <person name="Barry K."/>
            <person name="Sandor L."/>
            <person name="Lee J."/>
            <person name="Lipzen A."/>
            <person name="Pangilinan J."/>
            <person name="LaButti K."/>
            <person name="Hainaut M."/>
            <person name="Henrissat B."/>
            <person name="Grigoriev I.V."/>
            <person name="Spatafora J.W."/>
            <person name="Aime M.C."/>
        </authorList>
    </citation>
    <scope>NUCLEOTIDE SEQUENCE [LARGE SCALE GENOMIC DNA]</scope>
    <source>
        <strain evidence="5 6">MCA 4198</strain>
    </source>
</reference>
<dbReference type="InterPro" id="IPR036997">
    <property type="entry name" value="PA28_C_sf"/>
</dbReference>
<dbReference type="GO" id="GO:0061136">
    <property type="term" value="P:regulation of proteasomal protein catabolic process"/>
    <property type="evidence" value="ECO:0007669"/>
    <property type="project" value="TreeGrafter"/>
</dbReference>
<organism evidence="5 6">
    <name type="scientific">Acaromyces ingoldii</name>
    <dbReference type="NCBI Taxonomy" id="215250"/>
    <lineage>
        <taxon>Eukaryota</taxon>
        <taxon>Fungi</taxon>
        <taxon>Dikarya</taxon>
        <taxon>Basidiomycota</taxon>
        <taxon>Ustilaginomycotina</taxon>
        <taxon>Exobasidiomycetes</taxon>
        <taxon>Exobasidiales</taxon>
        <taxon>Cryptobasidiaceae</taxon>
        <taxon>Acaromyces</taxon>
    </lineage>
</organism>
<dbReference type="EMBL" id="KZ819636">
    <property type="protein sequence ID" value="PWN90060.1"/>
    <property type="molecule type" value="Genomic_DNA"/>
</dbReference>
<name>A0A316YKH5_9BASI</name>
<dbReference type="InterPro" id="IPR009077">
    <property type="entry name" value="Proteasome_activ_PA28"/>
</dbReference>
<dbReference type="Pfam" id="PF02252">
    <property type="entry name" value="PA28_C"/>
    <property type="match status" value="1"/>
</dbReference>
<protein>
    <submittedName>
        <fullName evidence="5">Proteasome activator pa28, REG alpha/beta subunit</fullName>
    </submittedName>
</protein>
<dbReference type="GO" id="GO:0005654">
    <property type="term" value="C:nucleoplasm"/>
    <property type="evidence" value="ECO:0007669"/>
    <property type="project" value="TreeGrafter"/>
</dbReference>
<keyword evidence="6" id="KW-1185">Reference proteome</keyword>
<dbReference type="AlphaFoldDB" id="A0A316YKH5"/>
<dbReference type="GO" id="GO:0061133">
    <property type="term" value="F:endopeptidase activator activity"/>
    <property type="evidence" value="ECO:0007669"/>
    <property type="project" value="TreeGrafter"/>
</dbReference>
<evidence type="ECO:0000256" key="3">
    <source>
        <dbReference type="SAM" id="MobiDB-lite"/>
    </source>
</evidence>
<feature type="compositionally biased region" description="Low complexity" evidence="3">
    <location>
        <begin position="114"/>
        <end position="125"/>
    </location>
</feature>
<evidence type="ECO:0000256" key="2">
    <source>
        <dbReference type="ARBA" id="ARBA00022942"/>
    </source>
</evidence>
<feature type="domain" description="Proteasome activator PA28 C-terminal" evidence="4">
    <location>
        <begin position="139"/>
        <end position="278"/>
    </location>
</feature>
<dbReference type="Gene3D" id="1.20.120.180">
    <property type="entry name" value="Proteasome activator pa28, C-terminal domain"/>
    <property type="match status" value="1"/>
</dbReference>
<dbReference type="OrthoDB" id="6591885at2759"/>
<evidence type="ECO:0000256" key="1">
    <source>
        <dbReference type="ARBA" id="ARBA00005883"/>
    </source>
</evidence>
<feature type="region of interest" description="Disordered" evidence="3">
    <location>
        <begin position="84"/>
        <end position="125"/>
    </location>
</feature>
<dbReference type="STRING" id="215250.A0A316YKH5"/>
<dbReference type="InterPro" id="IPR036252">
    <property type="entry name" value="Proteasome_activ_sf"/>
</dbReference>
<dbReference type="GeneID" id="37041132"/>
<dbReference type="RefSeq" id="XP_025377258.1">
    <property type="nucleotide sequence ID" value="XM_025519216.1"/>
</dbReference>
<comment type="similarity">
    <text evidence="1">Belongs to the PA28 family.</text>
</comment>
<evidence type="ECO:0000313" key="5">
    <source>
        <dbReference type="EMBL" id="PWN90060.1"/>
    </source>
</evidence>
<dbReference type="SUPFAM" id="SSF47216">
    <property type="entry name" value="Proteasome activator"/>
    <property type="match status" value="1"/>
</dbReference>
<keyword evidence="2 5" id="KW-0647">Proteasome</keyword>
<dbReference type="FunFam" id="1.20.120.180:FF:000002">
    <property type="entry name" value="Proteasome activator complex subunit 1"/>
    <property type="match status" value="1"/>
</dbReference>
<dbReference type="GO" id="GO:2000045">
    <property type="term" value="P:regulation of G1/S transition of mitotic cell cycle"/>
    <property type="evidence" value="ECO:0007669"/>
    <property type="project" value="TreeGrafter"/>
</dbReference>
<dbReference type="PANTHER" id="PTHR10660">
    <property type="entry name" value="PROTEASOME REGULATOR PA28"/>
    <property type="match status" value="1"/>
</dbReference>
<proteinExistence type="inferred from homology"/>
<evidence type="ECO:0000259" key="4">
    <source>
        <dbReference type="Pfam" id="PF02252"/>
    </source>
</evidence>
<dbReference type="Proteomes" id="UP000245768">
    <property type="component" value="Unassembled WGS sequence"/>
</dbReference>
<sequence>MTSSHPVPAKLAINADTQAKLHAWQDSIKKEALDIMQVKIPEKILSLNERIRKMNTDSKDIFVKDLYYHPEALGTDITVTYPPVEAEESESSKKRKVAPSGSGSSKKATAINGDASLGDSDMDSSSSSSAHVFRGQVRACEYLTNSFEELRKEWDDMVGYMDAIKMFINLQFPKIEDGDTFGQSVQEEVLGEVVRSQDSAYNLLHTPANYFGVRGDLAAKVVRFPGVEDYAHALREHDRRVFYRIRLQYNDMRNTYSVVLDLLVKNMEKIAKPKSGNQMGSYG</sequence>
<gene>
    <name evidence="5" type="ORF">FA10DRAFT_240629</name>
</gene>
<dbReference type="GO" id="GO:0008537">
    <property type="term" value="C:proteasome activator complex"/>
    <property type="evidence" value="ECO:0007669"/>
    <property type="project" value="InterPro"/>
</dbReference>
<dbReference type="InParanoid" id="A0A316YKH5"/>
<dbReference type="InterPro" id="IPR003186">
    <property type="entry name" value="PA28_C"/>
</dbReference>
<accession>A0A316YKH5</accession>
<dbReference type="GO" id="GO:0005737">
    <property type="term" value="C:cytoplasm"/>
    <property type="evidence" value="ECO:0007669"/>
    <property type="project" value="TreeGrafter"/>
</dbReference>
<dbReference type="PANTHER" id="PTHR10660:SF2">
    <property type="entry name" value="LD45860P"/>
    <property type="match status" value="1"/>
</dbReference>
<evidence type="ECO:0000313" key="6">
    <source>
        <dbReference type="Proteomes" id="UP000245768"/>
    </source>
</evidence>